<accession>A0AAV9VXN8</accession>
<evidence type="ECO:0000313" key="3">
    <source>
        <dbReference type="Proteomes" id="UP001370758"/>
    </source>
</evidence>
<dbReference type="EMBL" id="JAVHJL010000008">
    <property type="protein sequence ID" value="KAK6498589.1"/>
    <property type="molecule type" value="Genomic_DNA"/>
</dbReference>
<comment type="caution">
    <text evidence="2">The sequence shown here is derived from an EMBL/GenBank/DDBJ whole genome shotgun (WGS) entry which is preliminary data.</text>
</comment>
<reference evidence="2 3" key="1">
    <citation type="submission" date="2023-08" db="EMBL/GenBank/DDBJ databases">
        <authorList>
            <person name="Palmer J.M."/>
        </authorList>
    </citation>
    <scope>NUCLEOTIDE SEQUENCE [LARGE SCALE GENOMIC DNA]</scope>
    <source>
        <strain evidence="2 3">TWF481</strain>
    </source>
</reference>
<dbReference type="InterPro" id="IPR036226">
    <property type="entry name" value="LipOase_C_sf"/>
</dbReference>
<sequence>MVSIPFRYEEPTYDPSFVEPKYAYADVYSGYAFDQPPPKSCLHTFPIYPESFSDNIYSNWVGAATDGYYPADHQVFQDQYMSGYAYDTTSTTYMTKGQAMEYEFNNGFSNNPQFLLGFAPGYSSPNFGSTSTTAWSPSEPSVASLSPPSDTQWEEKSSVAEYPLADEADEILQGLGLYDCPELAADHGPSGQLYASYSSPGRGLKLEESFEFKEEYSDDEDEDEDEEGSDED</sequence>
<evidence type="ECO:0000256" key="1">
    <source>
        <dbReference type="SAM" id="MobiDB-lite"/>
    </source>
</evidence>
<proteinExistence type="predicted"/>
<organism evidence="2 3">
    <name type="scientific">Arthrobotrys musiformis</name>
    <dbReference type="NCBI Taxonomy" id="47236"/>
    <lineage>
        <taxon>Eukaryota</taxon>
        <taxon>Fungi</taxon>
        <taxon>Dikarya</taxon>
        <taxon>Ascomycota</taxon>
        <taxon>Pezizomycotina</taxon>
        <taxon>Orbiliomycetes</taxon>
        <taxon>Orbiliales</taxon>
        <taxon>Orbiliaceae</taxon>
        <taxon>Arthrobotrys</taxon>
    </lineage>
</organism>
<evidence type="ECO:0000313" key="2">
    <source>
        <dbReference type="EMBL" id="KAK6498589.1"/>
    </source>
</evidence>
<protein>
    <submittedName>
        <fullName evidence="2">Uncharacterized protein</fullName>
    </submittedName>
</protein>
<dbReference type="SUPFAM" id="SSF48484">
    <property type="entry name" value="Lipoxigenase"/>
    <property type="match status" value="1"/>
</dbReference>
<feature type="compositionally biased region" description="Acidic residues" evidence="1">
    <location>
        <begin position="216"/>
        <end position="232"/>
    </location>
</feature>
<feature type="region of interest" description="Disordered" evidence="1">
    <location>
        <begin position="129"/>
        <end position="155"/>
    </location>
</feature>
<keyword evidence="3" id="KW-1185">Reference proteome</keyword>
<name>A0AAV9VXN8_9PEZI</name>
<feature type="region of interest" description="Disordered" evidence="1">
    <location>
        <begin position="209"/>
        <end position="232"/>
    </location>
</feature>
<dbReference type="Proteomes" id="UP001370758">
    <property type="component" value="Unassembled WGS sequence"/>
</dbReference>
<feature type="compositionally biased region" description="Polar residues" evidence="1">
    <location>
        <begin position="129"/>
        <end position="151"/>
    </location>
</feature>
<dbReference type="AlphaFoldDB" id="A0AAV9VXN8"/>
<gene>
    <name evidence="2" type="ORF">TWF481_011173</name>
</gene>